<sequence length="372" mass="41178">MAVTCQQIISILEELAPPRWREEWDNVGLLVGDPALPVKNVLLTLDVTDAVVEEAVDKQIDLIISHHPVIFRPISNLRYNQPLGRLLHRLVKENINVYAAHTNLDNAPGGVNDRLADILGLQEVKVLEPAFREKLYKLVVFVPEGYEDRVRQAICDEGAGWIGNYSHCTFQVAGTGTFRPLEGTNPFIGETGRLEKTAEFRLETIVPQNRLPRVLQAMNESHPYEEVAYDVYPLFNQGKEIGLGRIGLLPHPQPLKSLVSLVKEKFNVGSLKVVGDLETEIKKVAVCGGAGGSFIERAFLQGADLYITGDLKYHEAQHAASLGLAVIDAGHHGTEKVIVPALAEFLEQRLSTLKAEINLILSEVDTNPWQVL</sequence>
<dbReference type="Pfam" id="PF01784">
    <property type="entry name" value="DUF34_NIF3"/>
    <property type="match status" value="1"/>
</dbReference>
<evidence type="ECO:0000256" key="3">
    <source>
        <dbReference type="ARBA" id="ARBA00022723"/>
    </source>
</evidence>
<feature type="binding site" evidence="5">
    <location>
        <position position="66"/>
    </location>
    <ligand>
        <name>a divalent metal cation</name>
        <dbReference type="ChEBI" id="CHEBI:60240"/>
        <label>1</label>
    </ligand>
</feature>
<feature type="binding site" evidence="5">
    <location>
        <position position="331"/>
    </location>
    <ligand>
        <name>a divalent metal cation</name>
        <dbReference type="ChEBI" id="CHEBI:60240"/>
        <label>1</label>
    </ligand>
</feature>
<dbReference type="EMBL" id="BDGJ01000002">
    <property type="protein sequence ID" value="GAW90933.1"/>
    <property type="molecule type" value="Genomic_DNA"/>
</dbReference>
<dbReference type="NCBIfam" id="TIGR00486">
    <property type="entry name" value="YbgI_SA1388"/>
    <property type="match status" value="1"/>
</dbReference>
<evidence type="ECO:0000313" key="6">
    <source>
        <dbReference type="EMBL" id="GAW90933.1"/>
    </source>
</evidence>
<dbReference type="PANTHER" id="PTHR13799">
    <property type="entry name" value="NGG1 INTERACTING FACTOR 3"/>
    <property type="match status" value="1"/>
</dbReference>
<dbReference type="PANTHER" id="PTHR13799:SF14">
    <property type="entry name" value="GTP CYCLOHYDROLASE 1 TYPE 2 HOMOLOG"/>
    <property type="match status" value="1"/>
</dbReference>
<name>A0A1Z5HN40_9FIRM</name>
<dbReference type="SUPFAM" id="SSF102705">
    <property type="entry name" value="NIF3 (NGG1p interacting factor 3)-like"/>
    <property type="match status" value="1"/>
</dbReference>
<reference evidence="7" key="1">
    <citation type="journal article" date="2017" name="Appl. Environ. Microbiol.">
        <title>Genomic analysis of Calderihabitans maritimus KKC1, a thermophilic hydrogenogenic carboxydotrophic bacterium isolated from marine sediment.</title>
        <authorList>
            <person name="Omae K."/>
            <person name="Yoneda Y."/>
            <person name="Fukuyama Y."/>
            <person name="Yoshida T."/>
            <person name="Sako Y."/>
        </authorList>
    </citation>
    <scope>NUCLEOTIDE SEQUENCE [LARGE SCALE GENOMIC DNA]</scope>
    <source>
        <strain evidence="7">KKC1</strain>
    </source>
</reference>
<feature type="binding site" evidence="5">
    <location>
        <position position="335"/>
    </location>
    <ligand>
        <name>a divalent metal cation</name>
        <dbReference type="ChEBI" id="CHEBI:60240"/>
        <label>1</label>
    </ligand>
</feature>
<comment type="caution">
    <text evidence="6">The sequence shown here is derived from an EMBL/GenBank/DDBJ whole genome shotgun (WGS) entry which is preliminary data.</text>
</comment>
<evidence type="ECO:0000256" key="1">
    <source>
        <dbReference type="ARBA" id="ARBA00006964"/>
    </source>
</evidence>
<dbReference type="GO" id="GO:0003677">
    <property type="term" value="F:DNA binding"/>
    <property type="evidence" value="ECO:0007669"/>
    <property type="project" value="InterPro"/>
</dbReference>
<dbReference type="Proteomes" id="UP000197032">
    <property type="component" value="Unassembled WGS sequence"/>
</dbReference>
<dbReference type="PROSITE" id="PS00726">
    <property type="entry name" value="AP_NUCLEASE_F1_1"/>
    <property type="match status" value="1"/>
</dbReference>
<dbReference type="InterPro" id="IPR017221">
    <property type="entry name" value="DUF34/NIF3_bac"/>
</dbReference>
<accession>A0A1Z5HN40</accession>
<dbReference type="InterPro" id="IPR020847">
    <property type="entry name" value="AP_endonuclease_F1_BS"/>
</dbReference>
<comment type="similarity">
    <text evidence="1 4">Belongs to the GTP cyclohydrolase I type 2/NIF3 family.</text>
</comment>
<proteinExistence type="inferred from homology"/>
<dbReference type="InterPro" id="IPR015867">
    <property type="entry name" value="N-reg_PII/ATP_PRibTrfase_C"/>
</dbReference>
<evidence type="ECO:0000256" key="5">
    <source>
        <dbReference type="PIRSR" id="PIRSR602678-1"/>
    </source>
</evidence>
<protein>
    <recommendedName>
        <fullName evidence="2 4">GTP cyclohydrolase 1 type 2 homolog</fullName>
    </recommendedName>
</protein>
<dbReference type="FunFam" id="3.30.70.120:FF:000006">
    <property type="entry name" value="GTP cyclohydrolase 1 type 2 homolog"/>
    <property type="match status" value="1"/>
</dbReference>
<dbReference type="InterPro" id="IPR002678">
    <property type="entry name" value="DUF34/NIF3"/>
</dbReference>
<dbReference type="Gene3D" id="3.40.1390.30">
    <property type="entry name" value="NIF3 (NGG1p interacting factor 3)-like"/>
    <property type="match status" value="2"/>
</dbReference>
<keyword evidence="7" id="KW-1185">Reference proteome</keyword>
<dbReference type="RefSeq" id="WP_088552545.1">
    <property type="nucleotide sequence ID" value="NZ_BDGJ01000002.1"/>
</dbReference>
<dbReference type="PIRSF" id="PIRSF037489">
    <property type="entry name" value="UCP037489_NIF3_YqfO"/>
    <property type="match status" value="1"/>
</dbReference>
<feature type="binding site" evidence="5">
    <location>
        <position position="67"/>
    </location>
    <ligand>
        <name>a divalent metal cation</name>
        <dbReference type="ChEBI" id="CHEBI:60240"/>
        <label>1</label>
    </ligand>
</feature>
<dbReference type="InterPro" id="IPR036069">
    <property type="entry name" value="DUF34/NIF3_sf"/>
</dbReference>
<gene>
    <name evidence="6" type="ORF">KKC1_00950</name>
</gene>
<evidence type="ECO:0000313" key="7">
    <source>
        <dbReference type="Proteomes" id="UP000197032"/>
    </source>
</evidence>
<evidence type="ECO:0000256" key="4">
    <source>
        <dbReference type="PIRNR" id="PIRNR037489"/>
    </source>
</evidence>
<dbReference type="GO" id="GO:0004519">
    <property type="term" value="F:endonuclease activity"/>
    <property type="evidence" value="ECO:0007669"/>
    <property type="project" value="InterPro"/>
</dbReference>
<dbReference type="GO" id="GO:0005737">
    <property type="term" value="C:cytoplasm"/>
    <property type="evidence" value="ECO:0007669"/>
    <property type="project" value="TreeGrafter"/>
</dbReference>
<dbReference type="OrthoDB" id="9792792at2"/>
<dbReference type="FunFam" id="3.40.1390.30:FF:000001">
    <property type="entry name" value="GTP cyclohydrolase 1 type 2"/>
    <property type="match status" value="1"/>
</dbReference>
<dbReference type="Gene3D" id="3.30.70.120">
    <property type="match status" value="1"/>
</dbReference>
<keyword evidence="3 4" id="KW-0479">Metal-binding</keyword>
<evidence type="ECO:0000256" key="2">
    <source>
        <dbReference type="ARBA" id="ARBA00022112"/>
    </source>
</evidence>
<feature type="binding site" evidence="5">
    <location>
        <position position="105"/>
    </location>
    <ligand>
        <name>a divalent metal cation</name>
        <dbReference type="ChEBI" id="CHEBI:60240"/>
        <label>1</label>
    </ligand>
</feature>
<dbReference type="GO" id="GO:0006281">
    <property type="term" value="P:DNA repair"/>
    <property type="evidence" value="ECO:0007669"/>
    <property type="project" value="InterPro"/>
</dbReference>
<organism evidence="6 7">
    <name type="scientific">Calderihabitans maritimus</name>
    <dbReference type="NCBI Taxonomy" id="1246530"/>
    <lineage>
        <taxon>Bacteria</taxon>
        <taxon>Bacillati</taxon>
        <taxon>Bacillota</taxon>
        <taxon>Clostridia</taxon>
        <taxon>Neomoorellales</taxon>
        <taxon>Calderihabitantaceae</taxon>
        <taxon>Calderihabitans</taxon>
    </lineage>
</organism>
<dbReference type="GO" id="GO:0046872">
    <property type="term" value="F:metal ion binding"/>
    <property type="evidence" value="ECO:0007669"/>
    <property type="project" value="UniProtKB-UniRule"/>
</dbReference>
<dbReference type="AlphaFoldDB" id="A0A1Z5HN40"/>